<reference evidence="6" key="1">
    <citation type="journal article" date="2021" name="Mol. Ecol. Resour.">
        <title>Apolygus lucorum genome provides insights into omnivorousness and mesophyll feeding.</title>
        <authorList>
            <person name="Liu Y."/>
            <person name="Liu H."/>
            <person name="Wang H."/>
            <person name="Huang T."/>
            <person name="Liu B."/>
            <person name="Yang B."/>
            <person name="Yin L."/>
            <person name="Li B."/>
            <person name="Zhang Y."/>
            <person name="Zhang S."/>
            <person name="Jiang F."/>
            <person name="Zhang X."/>
            <person name="Ren Y."/>
            <person name="Wang B."/>
            <person name="Wang S."/>
            <person name="Lu Y."/>
            <person name="Wu K."/>
            <person name="Fan W."/>
            <person name="Wang G."/>
        </authorList>
    </citation>
    <scope>NUCLEOTIDE SEQUENCE</scope>
    <source>
        <strain evidence="6">12Hb</strain>
    </source>
</reference>
<dbReference type="SMART" id="SM00737">
    <property type="entry name" value="ML"/>
    <property type="match status" value="1"/>
</dbReference>
<dbReference type="Gene3D" id="2.60.40.770">
    <property type="match status" value="1"/>
</dbReference>
<evidence type="ECO:0000313" key="7">
    <source>
        <dbReference type="Proteomes" id="UP000466442"/>
    </source>
</evidence>
<protein>
    <recommendedName>
        <fullName evidence="5">MD-2-related lipid-recognition domain-containing protein</fullName>
    </recommendedName>
</protein>
<evidence type="ECO:0000256" key="3">
    <source>
        <dbReference type="ARBA" id="ARBA00022525"/>
    </source>
</evidence>
<keyword evidence="3" id="KW-0964">Secreted</keyword>
<evidence type="ECO:0000256" key="4">
    <source>
        <dbReference type="SAM" id="MobiDB-lite"/>
    </source>
</evidence>
<dbReference type="Proteomes" id="UP000466442">
    <property type="component" value="Linkage Group LG1"/>
</dbReference>
<dbReference type="InterPro" id="IPR014756">
    <property type="entry name" value="Ig_E-set"/>
</dbReference>
<comment type="caution">
    <text evidence="6">The sequence shown here is derived from an EMBL/GenBank/DDBJ whole genome shotgun (WGS) entry which is preliminary data.</text>
</comment>
<comment type="similarity">
    <text evidence="2">Belongs to the NPC2 family.</text>
</comment>
<dbReference type="SUPFAM" id="SSF81296">
    <property type="entry name" value="E set domains"/>
    <property type="match status" value="1"/>
</dbReference>
<dbReference type="EMBL" id="WIXP02000001">
    <property type="protein sequence ID" value="KAF6215862.1"/>
    <property type="molecule type" value="Genomic_DNA"/>
</dbReference>
<feature type="region of interest" description="Disordered" evidence="4">
    <location>
        <begin position="34"/>
        <end position="125"/>
    </location>
</feature>
<sequence length="278" mass="31330">MAGRPLRTRVTESEVYHPDDPDFAERVQRLIFECPSSPTDDCSDDEYDISAPTTSSANPRRCDLADYNSVTSFDDDHDISVPSTSSANPRRSDISDSIYIPSDDELTDDEEESNICEGDNDERVPPEFVEQSRPVDQPAVEPEFYYDPPLDVENKVKISACEEPPCRLRRKSVPEIRLAFRAERDLKHVRTHVSAAIAGIPFPFIGVDGTSACGKIFTADGKKKVECPLKKGQDYLYINSFKVLEQYPKIHVHIRWALTDPDTQKVISCFELPARITS</sequence>
<feature type="compositionally biased region" description="Basic and acidic residues" evidence="4">
    <location>
        <begin position="9"/>
        <end position="22"/>
    </location>
</feature>
<keyword evidence="7" id="KW-1185">Reference proteome</keyword>
<dbReference type="FunFam" id="2.60.40.770:FF:000001">
    <property type="entry name" value="NPC intracellular cholesterol transporter 2"/>
    <property type="match status" value="1"/>
</dbReference>
<evidence type="ECO:0000256" key="1">
    <source>
        <dbReference type="ARBA" id="ARBA00004613"/>
    </source>
</evidence>
<evidence type="ECO:0000256" key="2">
    <source>
        <dbReference type="ARBA" id="ARBA00006370"/>
    </source>
</evidence>
<evidence type="ECO:0000313" key="6">
    <source>
        <dbReference type="EMBL" id="KAF6215862.1"/>
    </source>
</evidence>
<comment type="subcellular location">
    <subcellularLocation>
        <location evidence="1">Secreted</location>
    </subcellularLocation>
</comment>
<dbReference type="AlphaFoldDB" id="A0A8S9Y3K6"/>
<dbReference type="InterPro" id="IPR003172">
    <property type="entry name" value="ML_dom"/>
</dbReference>
<proteinExistence type="inferred from homology"/>
<feature type="compositionally biased region" description="Acidic residues" evidence="4">
    <location>
        <begin position="102"/>
        <end position="120"/>
    </location>
</feature>
<gene>
    <name evidence="6" type="ORF">GE061_000197</name>
</gene>
<dbReference type="GO" id="GO:0005576">
    <property type="term" value="C:extracellular region"/>
    <property type="evidence" value="ECO:0007669"/>
    <property type="project" value="UniProtKB-SubCell"/>
</dbReference>
<accession>A0A8S9Y3K6</accession>
<feature type="domain" description="MD-2-related lipid-recognition" evidence="5">
    <location>
        <begin position="145"/>
        <end position="274"/>
    </location>
</feature>
<dbReference type="Pfam" id="PF02221">
    <property type="entry name" value="E1_DerP2_DerF2"/>
    <property type="match status" value="1"/>
</dbReference>
<evidence type="ECO:0000259" key="5">
    <source>
        <dbReference type="SMART" id="SM00737"/>
    </source>
</evidence>
<organism evidence="6 7">
    <name type="scientific">Apolygus lucorum</name>
    <name type="common">Small green plant bug</name>
    <name type="synonym">Lygocoris lucorum</name>
    <dbReference type="NCBI Taxonomy" id="248454"/>
    <lineage>
        <taxon>Eukaryota</taxon>
        <taxon>Metazoa</taxon>
        <taxon>Ecdysozoa</taxon>
        <taxon>Arthropoda</taxon>
        <taxon>Hexapoda</taxon>
        <taxon>Insecta</taxon>
        <taxon>Pterygota</taxon>
        <taxon>Neoptera</taxon>
        <taxon>Paraneoptera</taxon>
        <taxon>Hemiptera</taxon>
        <taxon>Heteroptera</taxon>
        <taxon>Panheteroptera</taxon>
        <taxon>Cimicomorpha</taxon>
        <taxon>Miridae</taxon>
        <taxon>Mirini</taxon>
        <taxon>Apolygus</taxon>
    </lineage>
</organism>
<dbReference type="OrthoDB" id="6332846at2759"/>
<name>A0A8S9Y3K6_APOLU</name>
<feature type="region of interest" description="Disordered" evidence="4">
    <location>
        <begin position="1"/>
        <end position="22"/>
    </location>
</feature>